<feature type="signal peptide" evidence="1">
    <location>
        <begin position="1"/>
        <end position="18"/>
    </location>
</feature>
<feature type="chain" id="PRO_5046662208" evidence="1">
    <location>
        <begin position="19"/>
        <end position="311"/>
    </location>
</feature>
<organism evidence="2 3">
    <name type="scientific">Microvirga puerhi</name>
    <dbReference type="NCBI Taxonomy" id="2876078"/>
    <lineage>
        <taxon>Bacteria</taxon>
        <taxon>Pseudomonadati</taxon>
        <taxon>Pseudomonadota</taxon>
        <taxon>Alphaproteobacteria</taxon>
        <taxon>Hyphomicrobiales</taxon>
        <taxon>Methylobacteriaceae</taxon>
        <taxon>Microvirga</taxon>
    </lineage>
</organism>
<protein>
    <submittedName>
        <fullName evidence="2">Uncharacterized protein</fullName>
    </submittedName>
</protein>
<dbReference type="Proteomes" id="UP000704176">
    <property type="component" value="Unassembled WGS sequence"/>
</dbReference>
<accession>A0ABS7VMH4</accession>
<keyword evidence="1" id="KW-0732">Signal</keyword>
<evidence type="ECO:0000313" key="3">
    <source>
        <dbReference type="Proteomes" id="UP000704176"/>
    </source>
</evidence>
<sequence length="311" mass="33944">MKIVVAALGFLLSLHAAAAADPIYPPASRVGLVPLEDMVPSKRFTGFENPQKAAAITITELPSQAYEQLVAGMTKDSLRRQGLDVTSREKLKIDGKTGLLIAGAMTGPVKGRKWVLALKGADLTALLVAQVEGGDDGYSEAQIRAALKSVALRGPVSLDEQVAALPFHVRDQAGFRPVRVTEGNSVLFTEGTKDTIKAVEQPILILAASQVPMALNGERRDQFARAALNSNQMLKDVTIERAESFRLQGQDWHEIVARAKEAASGQPVIVMQTIRFDNGRYVRMIGLTREADRQTYLPRFRQVIDKVDIDF</sequence>
<gene>
    <name evidence="2" type="ORF">K9B37_10585</name>
</gene>
<evidence type="ECO:0000313" key="2">
    <source>
        <dbReference type="EMBL" id="MBZ6076721.1"/>
    </source>
</evidence>
<name>A0ABS7VMH4_9HYPH</name>
<reference evidence="2 3" key="1">
    <citation type="submission" date="2021-09" db="EMBL/GenBank/DDBJ databases">
        <title>The complete genome sequence of a new microorganism.</title>
        <authorList>
            <person name="Zi Z."/>
        </authorList>
    </citation>
    <scope>NUCLEOTIDE SEQUENCE [LARGE SCALE GENOMIC DNA]</scope>
    <source>
        <strain evidence="2 3">WGZ8</strain>
    </source>
</reference>
<comment type="caution">
    <text evidence="2">The sequence shown here is derived from an EMBL/GenBank/DDBJ whole genome shotgun (WGS) entry which is preliminary data.</text>
</comment>
<dbReference type="RefSeq" id="WP_224313031.1">
    <property type="nucleotide sequence ID" value="NZ_JAIRBM010000006.1"/>
</dbReference>
<proteinExistence type="predicted"/>
<keyword evidence="3" id="KW-1185">Reference proteome</keyword>
<dbReference type="EMBL" id="JAIRBM010000006">
    <property type="protein sequence ID" value="MBZ6076721.1"/>
    <property type="molecule type" value="Genomic_DNA"/>
</dbReference>
<evidence type="ECO:0000256" key="1">
    <source>
        <dbReference type="SAM" id="SignalP"/>
    </source>
</evidence>